<dbReference type="Proteomes" id="UP001145145">
    <property type="component" value="Unassembled WGS sequence"/>
</dbReference>
<protein>
    <submittedName>
        <fullName evidence="5">ATP synthase subunit C</fullName>
    </submittedName>
</protein>
<dbReference type="InterPro" id="IPR002843">
    <property type="entry name" value="ATPase_V0-cplx_csu/dsu"/>
</dbReference>
<evidence type="ECO:0000313" key="6">
    <source>
        <dbReference type="Proteomes" id="UP001145094"/>
    </source>
</evidence>
<keyword evidence="2" id="KW-0813">Transport</keyword>
<dbReference type="SUPFAM" id="SSF103486">
    <property type="entry name" value="V-type ATP synthase subunit C"/>
    <property type="match status" value="1"/>
</dbReference>
<dbReference type="Proteomes" id="UP001145094">
    <property type="component" value="Unassembled WGS sequence"/>
</dbReference>
<gene>
    <name evidence="5" type="primary">atpC</name>
    <name evidence="4" type="ORF">Selli1_06830</name>
    <name evidence="5" type="ORF">Selli2_24090</name>
</gene>
<dbReference type="InterPro" id="IPR050873">
    <property type="entry name" value="V-ATPase_V0D/AC39_subunit"/>
</dbReference>
<dbReference type="PANTHER" id="PTHR38682">
    <property type="entry name" value="V-TYPE ATP SYNTHASE SUBUNIT C"/>
    <property type="match status" value="1"/>
</dbReference>
<dbReference type="PANTHER" id="PTHR38682:SF1">
    <property type="entry name" value="V-TYPE ATP SYNTHASE SUBUNIT C"/>
    <property type="match status" value="1"/>
</dbReference>
<dbReference type="InterPro" id="IPR036079">
    <property type="entry name" value="ATPase_csu/dsu_sf"/>
</dbReference>
<evidence type="ECO:0000256" key="3">
    <source>
        <dbReference type="ARBA" id="ARBA00023065"/>
    </source>
</evidence>
<dbReference type="Pfam" id="PF01992">
    <property type="entry name" value="vATP-synt_AC39"/>
    <property type="match status" value="1"/>
</dbReference>
<keyword evidence="7" id="KW-1185">Reference proteome</keyword>
<reference evidence="4" key="1">
    <citation type="submission" date="2022-11" db="EMBL/GenBank/DDBJ databases">
        <title>Draft genome sequence of Sellimonas catena strain 12EGH17.</title>
        <authorList>
            <person name="Atsushi H."/>
            <person name="Moriya O."/>
            <person name="Mitsuo S."/>
        </authorList>
    </citation>
    <scope>NUCLEOTIDE SEQUENCE</scope>
    <source>
        <strain evidence="4">12EGH17</strain>
    </source>
</reference>
<dbReference type="RefSeq" id="WP_281845552.1">
    <property type="nucleotide sequence ID" value="NZ_BSBO01000005.1"/>
</dbReference>
<sequence>MAKNQYTYAVARIRSMEVSLFSQADIEQLLACRDEKQCLQLLQEKGWGNADTPSDAEAILTCEREKTWAEVGGMIDNMSVFDVLSYPDLFHNLKAAIKMVASGTEIPGIFISGTRIPAREILDSVKNKEFEKLPDYMAGAAREAYETLLHTQDGQLCDIMIDRAALEAVYQAGKNAEDDIIREYAESTVAVADIKIAVRSQKTAKSLEFMKNAMAECGSLDVDALCRAALGGVDTIAEYLEGTAYKGGAQALRESASAFECWCDNRIIETIRPQLYNPFTIGPVVAYVLARENEIKTVRIILTGKQNELPEESIRERVREMYV</sequence>
<dbReference type="InterPro" id="IPR044911">
    <property type="entry name" value="V-type_ATPase_csu/dsu_dom_3"/>
</dbReference>
<dbReference type="AlphaFoldDB" id="A0A9W6FIB8"/>
<name>A0A9W6FIB8_9FIRM</name>
<reference evidence="5 7" key="5">
    <citation type="journal article" date="2023" name="Int. J. Syst. Evol. Microbiol.">
        <title>Sellimonas catena sp. nov., isolated from human faeces.</title>
        <authorList>
            <person name="Hisatomi A."/>
            <person name="Ohkuma M."/>
            <person name="Sakamoto M."/>
        </authorList>
    </citation>
    <scope>NUCLEOTIDE SEQUENCE</scope>
    <source>
        <strain evidence="4 7">12EGH17</strain>
        <strain evidence="5">18CBH55</strain>
    </source>
</reference>
<proteinExistence type="inferred from homology"/>
<comment type="similarity">
    <text evidence="1">Belongs to the V-ATPase V0D/AC39 subunit family.</text>
</comment>
<evidence type="ECO:0000256" key="1">
    <source>
        <dbReference type="ARBA" id="ARBA00006709"/>
    </source>
</evidence>
<comment type="caution">
    <text evidence="5">The sequence shown here is derived from an EMBL/GenBank/DDBJ whole genome shotgun (WGS) entry which is preliminary data.</text>
</comment>
<reference evidence="5" key="3">
    <citation type="submission" date="2022-11" db="EMBL/GenBank/DDBJ databases">
        <title>Draft genome sequence of Sellimonas catena strain 18CBH55.</title>
        <authorList>
            <person name="Atsushi H."/>
            <person name="Moriya O."/>
            <person name="Mitsuo S."/>
        </authorList>
    </citation>
    <scope>NUCLEOTIDE SEQUENCE</scope>
    <source>
        <strain evidence="5">18CBH55</strain>
    </source>
</reference>
<evidence type="ECO:0000313" key="7">
    <source>
        <dbReference type="Proteomes" id="UP001145145"/>
    </source>
</evidence>
<dbReference type="GO" id="GO:0046961">
    <property type="term" value="F:proton-transporting ATPase activity, rotational mechanism"/>
    <property type="evidence" value="ECO:0007669"/>
    <property type="project" value="InterPro"/>
</dbReference>
<dbReference type="Gene3D" id="1.10.132.50">
    <property type="entry name" value="ATP synthase (C/AC39) subunit, domain 3"/>
    <property type="match status" value="1"/>
</dbReference>
<reference evidence="4" key="2">
    <citation type="submission" date="2022-11" db="EMBL/GenBank/DDBJ databases">
        <title>Draft genome sequence of Sellimonas catena strain 12EGH17.</title>
        <authorList>
            <person name="Hisatomi A."/>
            <person name="Ohkuma M."/>
            <person name="Sakamoto M."/>
        </authorList>
    </citation>
    <scope>NUCLEOTIDE SEQUENCE</scope>
    <source>
        <strain evidence="4">12EGH17</strain>
    </source>
</reference>
<evidence type="ECO:0000256" key="2">
    <source>
        <dbReference type="ARBA" id="ARBA00022448"/>
    </source>
</evidence>
<dbReference type="Gene3D" id="1.20.1690.10">
    <property type="entry name" value="V-type ATP synthase subunit C domain"/>
    <property type="match status" value="2"/>
</dbReference>
<keyword evidence="3" id="KW-0406">Ion transport</keyword>
<organism evidence="5 6">
    <name type="scientific">Sellimonas catena</name>
    <dbReference type="NCBI Taxonomy" id="2994035"/>
    <lineage>
        <taxon>Bacteria</taxon>
        <taxon>Bacillati</taxon>
        <taxon>Bacillota</taxon>
        <taxon>Clostridia</taxon>
        <taxon>Lachnospirales</taxon>
        <taxon>Lachnospiraceae</taxon>
        <taxon>Sellimonas</taxon>
    </lineage>
</organism>
<evidence type="ECO:0000313" key="4">
    <source>
        <dbReference type="EMBL" id="GLG03509.1"/>
    </source>
</evidence>
<dbReference type="InterPro" id="IPR035067">
    <property type="entry name" value="V-type_ATPase_csu/dsu"/>
</dbReference>
<dbReference type="EMBL" id="BSCH01000015">
    <property type="protein sequence ID" value="GLG90982.1"/>
    <property type="molecule type" value="Genomic_DNA"/>
</dbReference>
<evidence type="ECO:0000313" key="5">
    <source>
        <dbReference type="EMBL" id="GLG90982.1"/>
    </source>
</evidence>
<accession>A0A9W6FIB8</accession>
<reference evidence="5" key="4">
    <citation type="submission" date="2022-11" db="EMBL/GenBank/DDBJ databases">
        <title>Draft genome sequence of Sellimonas catena strain 18CBH55.</title>
        <authorList>
            <person name="Hisatomi A."/>
            <person name="Ohkuma M."/>
            <person name="Sakamoto M."/>
        </authorList>
    </citation>
    <scope>NUCLEOTIDE SEQUENCE</scope>
    <source>
        <strain evidence="5">18CBH55</strain>
    </source>
</reference>
<dbReference type="EMBL" id="BSBO01000005">
    <property type="protein sequence ID" value="GLG03509.1"/>
    <property type="molecule type" value="Genomic_DNA"/>
</dbReference>